<evidence type="ECO:0000313" key="3">
    <source>
        <dbReference type="EMBL" id="AHI28366.1"/>
    </source>
</evidence>
<organism evidence="3 4">
    <name type="scientific">Marinobacter similis</name>
    <dbReference type="NCBI Taxonomy" id="1420916"/>
    <lineage>
        <taxon>Bacteria</taxon>
        <taxon>Pseudomonadati</taxon>
        <taxon>Pseudomonadota</taxon>
        <taxon>Gammaproteobacteria</taxon>
        <taxon>Pseudomonadales</taxon>
        <taxon>Marinobacteraceae</taxon>
        <taxon>Marinobacter</taxon>
    </lineage>
</organism>
<evidence type="ECO:0000259" key="2">
    <source>
        <dbReference type="Pfam" id="PF16655"/>
    </source>
</evidence>
<dbReference type="CDD" id="cd07389">
    <property type="entry name" value="MPP_PhoD"/>
    <property type="match status" value="1"/>
</dbReference>
<dbReference type="Proteomes" id="UP000061489">
    <property type="component" value="Chromosome"/>
</dbReference>
<dbReference type="KEGG" id="msx:AU14_06305"/>
<accession>W5YH32</accession>
<dbReference type="InterPro" id="IPR038607">
    <property type="entry name" value="PhoD-like_sf"/>
</dbReference>
<dbReference type="AlphaFoldDB" id="W5YH32"/>
<protein>
    <submittedName>
        <fullName evidence="3">Alkaline phosphatase</fullName>
    </submittedName>
</protein>
<feature type="domain" description="PhoD-like phosphatase metallophosphatase" evidence="1">
    <location>
        <begin position="158"/>
        <end position="510"/>
    </location>
</feature>
<dbReference type="STRING" id="1420916.AU14_06305"/>
<dbReference type="Gene3D" id="3.60.21.70">
    <property type="entry name" value="PhoD-like phosphatase"/>
    <property type="match status" value="1"/>
</dbReference>
<dbReference type="OrthoDB" id="327733at2"/>
<evidence type="ECO:0000259" key="1">
    <source>
        <dbReference type="Pfam" id="PF09423"/>
    </source>
</evidence>
<dbReference type="InterPro" id="IPR052900">
    <property type="entry name" value="Phospholipid_Metab_Enz"/>
</dbReference>
<feature type="domain" description="Phospholipase D N-terminal" evidence="2">
    <location>
        <begin position="52"/>
        <end position="145"/>
    </location>
</feature>
<reference evidence="3 4" key="1">
    <citation type="journal article" date="2014" name="Genome Announc.">
        <title>Draft Genome Sequences of Marinobacter similis A3d10T and Marinobacter salarius R9SW1T.</title>
        <authorList>
            <person name="Ivanova E.P."/>
            <person name="Ng H.J."/>
            <person name="Webb H.K."/>
            <person name="Feng G."/>
            <person name="Oshima K."/>
            <person name="Hattori M."/>
            <person name="Ohkuma M."/>
            <person name="Sergeev A.F."/>
            <person name="Mikhailov V.V."/>
            <person name="Crawford R.J."/>
            <person name="Sawabe T."/>
        </authorList>
    </citation>
    <scope>NUCLEOTIDE SEQUENCE [LARGE SCALE GENOMIC DNA]</scope>
    <source>
        <strain evidence="3 4">A3d10</strain>
    </source>
</reference>
<dbReference type="InterPro" id="IPR032093">
    <property type="entry name" value="PhoD_N"/>
</dbReference>
<dbReference type="Pfam" id="PF16655">
    <property type="entry name" value="PhoD_N"/>
    <property type="match status" value="1"/>
</dbReference>
<dbReference type="InterPro" id="IPR018946">
    <property type="entry name" value="PhoD-like_MPP"/>
</dbReference>
<dbReference type="PANTHER" id="PTHR43606:SF2">
    <property type="entry name" value="ALKALINE PHOSPHATASE FAMILY PROTEIN (AFU_ORTHOLOGUE AFUA_5G03860)"/>
    <property type="match status" value="1"/>
</dbReference>
<dbReference type="Pfam" id="PF09423">
    <property type="entry name" value="PhoD"/>
    <property type="match status" value="1"/>
</dbReference>
<dbReference type="SUPFAM" id="SSF56300">
    <property type="entry name" value="Metallo-dependent phosphatases"/>
    <property type="match status" value="1"/>
</dbReference>
<dbReference type="InterPro" id="IPR029052">
    <property type="entry name" value="Metallo-depent_PP-like"/>
</dbReference>
<proteinExistence type="predicted"/>
<evidence type="ECO:0000313" key="4">
    <source>
        <dbReference type="Proteomes" id="UP000061489"/>
    </source>
</evidence>
<sequence length="568" mass="62818">MNRQRRAVVKGLAAVSLTTLSGCGGSGGDSAGDEQAVSGSASANLPGVEFRHGVASGDPLGDRVILWTRVSPVDVLERDAGEIPVSLVVATDPELTQVVGRQVVTASPASDFCVKVDAQGLQPNRWYYYRFSVGDQTSPVGRTRTFPTDQQAVERARFAVVSCSNYAYGLFSVYRAVSAQTDLDFVLHLGDYIYEYGPGEYGSYPGHEPNPPHEITELAHYRLRHAQYKADPHLQATHQQFPMICIWDDHESANDSHITGAENHDEATEGAWSQRKSDAIQAYFEWLPIRAVESEPGRIWREFSFGGLIDLFMLDTRLEGRDQPVGSMTDPARFDNERRLVSEAQMQWLQSGLENSSANWRFIGQQVMFAELNVARTLDAAETAGVADLNGFNGQLLSLNMDQWDGYVSDREKILTTLRDKEIDNTVIFTGDIHTSWANEIQYDPGNLAETPLAVEFVTPSVTSPGFPEDLAGPAAIAVRAANPHMKYVELKSPGFMLVDVTPERTQSEFYYVRNITGEDEVGQLDTSKTKVVGVRAGNARIVEDEPVSRPRTMRTALFHPPVREHMA</sequence>
<gene>
    <name evidence="3" type="ORF">AU14_06305</name>
</gene>
<dbReference type="EMBL" id="CP007151">
    <property type="protein sequence ID" value="AHI28366.1"/>
    <property type="molecule type" value="Genomic_DNA"/>
</dbReference>
<name>W5YH32_9GAMM</name>
<dbReference type="PROSITE" id="PS51257">
    <property type="entry name" value="PROKAR_LIPOPROTEIN"/>
    <property type="match status" value="1"/>
</dbReference>
<dbReference type="HOGENOM" id="CLU_015982_1_0_6"/>
<dbReference type="Gene3D" id="2.60.40.380">
    <property type="entry name" value="Purple acid phosphatase-like, N-terminal"/>
    <property type="match status" value="1"/>
</dbReference>
<keyword evidence="4" id="KW-1185">Reference proteome</keyword>
<dbReference type="PANTHER" id="PTHR43606">
    <property type="entry name" value="PHOSPHATASE, PUTATIVE (AFU_ORTHOLOGUE AFUA_6G08710)-RELATED"/>
    <property type="match status" value="1"/>
</dbReference>
<dbReference type="RefSeq" id="WP_052471983.1">
    <property type="nucleotide sequence ID" value="NZ_CP007151.1"/>
</dbReference>